<dbReference type="PATRIC" id="fig|913848.6.peg.1750"/>
<evidence type="ECO:0000256" key="2">
    <source>
        <dbReference type="ARBA" id="ARBA00022475"/>
    </source>
</evidence>
<evidence type="ECO:0000256" key="4">
    <source>
        <dbReference type="ARBA" id="ARBA00022989"/>
    </source>
</evidence>
<feature type="transmembrane region" description="Helical" evidence="7">
    <location>
        <begin position="460"/>
        <end position="483"/>
    </location>
</feature>
<feature type="compositionally biased region" description="Gly residues" evidence="6">
    <location>
        <begin position="137"/>
        <end position="149"/>
    </location>
</feature>
<evidence type="ECO:0000256" key="1">
    <source>
        <dbReference type="ARBA" id="ARBA00004651"/>
    </source>
</evidence>
<feature type="region of interest" description="Disordered" evidence="6">
    <location>
        <begin position="135"/>
        <end position="155"/>
    </location>
</feature>
<dbReference type="PANTHER" id="PTHR30572:SF9">
    <property type="entry name" value="ABC TRANSPORTER PERMEASE PROTEIN"/>
    <property type="match status" value="1"/>
</dbReference>
<dbReference type="EMBL" id="AZCN01000048">
    <property type="protein sequence ID" value="KRK15459.1"/>
    <property type="molecule type" value="Genomic_DNA"/>
</dbReference>
<evidence type="ECO:0000313" key="10">
    <source>
        <dbReference type="Proteomes" id="UP000051181"/>
    </source>
</evidence>
<dbReference type="InterPro" id="IPR003838">
    <property type="entry name" value="ABC3_permease_C"/>
</dbReference>
<dbReference type="PANTHER" id="PTHR30572">
    <property type="entry name" value="MEMBRANE COMPONENT OF TRANSPORTER-RELATED"/>
    <property type="match status" value="1"/>
</dbReference>
<dbReference type="GO" id="GO:0022857">
    <property type="term" value="F:transmembrane transporter activity"/>
    <property type="evidence" value="ECO:0007669"/>
    <property type="project" value="TreeGrafter"/>
</dbReference>
<feature type="domain" description="ABC3 transporter permease C-terminal" evidence="8">
    <location>
        <begin position="321"/>
        <end position="398"/>
    </location>
</feature>
<keyword evidence="4 7" id="KW-1133">Transmembrane helix</keyword>
<feature type="transmembrane region" description="Helical" evidence="7">
    <location>
        <begin position="321"/>
        <end position="341"/>
    </location>
</feature>
<feature type="region of interest" description="Disordered" evidence="6">
    <location>
        <begin position="406"/>
        <end position="439"/>
    </location>
</feature>
<evidence type="ECO:0000313" key="9">
    <source>
        <dbReference type="EMBL" id="KRK15459.1"/>
    </source>
</evidence>
<feature type="transmembrane region" description="Helical" evidence="7">
    <location>
        <begin position="29"/>
        <end position="49"/>
    </location>
</feature>
<comment type="subcellular location">
    <subcellularLocation>
        <location evidence="1">Cell membrane</location>
        <topology evidence="1">Multi-pass membrane protein</topology>
    </subcellularLocation>
</comment>
<evidence type="ECO:0000259" key="8">
    <source>
        <dbReference type="Pfam" id="PF02687"/>
    </source>
</evidence>
<protein>
    <submittedName>
        <fullName evidence="9">Peptide ABC transporter permease</fullName>
    </submittedName>
</protein>
<evidence type="ECO:0000256" key="7">
    <source>
        <dbReference type="SAM" id="Phobius"/>
    </source>
</evidence>
<sequence>MQLNEVKEMRTMNYLKRARLYLTHKKGQSLLMLLIMSAILVFVLSGIIIQNAAIMATNNVTKSAGSTITVSANRNKMFSQMRSSSAKTKTLKTPTVANTKIAKAGKLSTVAYYNITNTASVNASSFDAISTSTGTSSMGGGMGGPGGGTNASSGDISLSGVSSAAHTTTFTSGEAKLVSGRNITASDANTKNVVIEKELASDNSIKVGDTITVKTTATNATKIKLKVVGIYKAKSSSTTMPGSDPSNTIYTSYTLPASISGTAGKSSSVTYTLEDSSKEKATTKQIKNIIDSSSFSVSSNNESYQQLLQPMKNVQSFAKKIVWLVAIAGTIILGLIIILSVRNRQREIGVLVSLGESKLHIVGQLFTEMFMILVGAMVVALLLGSFVGNKVGNQLLSQQQTTSVSSTAASGAPGGGGAPSGNMPAGGMHGGSMMNSQTTTSAANKKALKTLNTSITPSSVIKLGGMGLVIIALAVCLSAVSILRLRPKDILIGE</sequence>
<dbReference type="Pfam" id="PF02687">
    <property type="entry name" value="FtsX"/>
    <property type="match status" value="1"/>
</dbReference>
<evidence type="ECO:0000256" key="3">
    <source>
        <dbReference type="ARBA" id="ARBA00022692"/>
    </source>
</evidence>
<name>A0A0R1F593_9LACO</name>
<evidence type="ECO:0000256" key="6">
    <source>
        <dbReference type="SAM" id="MobiDB-lite"/>
    </source>
</evidence>
<evidence type="ECO:0000256" key="5">
    <source>
        <dbReference type="ARBA" id="ARBA00023136"/>
    </source>
</evidence>
<feature type="transmembrane region" description="Helical" evidence="7">
    <location>
        <begin position="362"/>
        <end position="387"/>
    </location>
</feature>
<keyword evidence="2" id="KW-1003">Cell membrane</keyword>
<dbReference type="Proteomes" id="UP000051181">
    <property type="component" value="Unassembled WGS sequence"/>
</dbReference>
<dbReference type="eggNOG" id="COG0577">
    <property type="taxonomic scope" value="Bacteria"/>
</dbReference>
<comment type="caution">
    <text evidence="9">The sequence shown here is derived from an EMBL/GenBank/DDBJ whole genome shotgun (WGS) entry which is preliminary data.</text>
</comment>
<organism evidence="9 10">
    <name type="scientific">Loigolactobacillus coryniformis subsp. coryniformis KCTC 3167 = DSM 20001</name>
    <dbReference type="NCBI Taxonomy" id="913848"/>
    <lineage>
        <taxon>Bacteria</taxon>
        <taxon>Bacillati</taxon>
        <taxon>Bacillota</taxon>
        <taxon>Bacilli</taxon>
        <taxon>Lactobacillales</taxon>
        <taxon>Lactobacillaceae</taxon>
        <taxon>Loigolactobacillus</taxon>
    </lineage>
</organism>
<dbReference type="AlphaFoldDB" id="A0A0R1F593"/>
<keyword evidence="5 7" id="KW-0472">Membrane</keyword>
<keyword evidence="3 7" id="KW-0812">Transmembrane</keyword>
<dbReference type="InterPro" id="IPR050250">
    <property type="entry name" value="Macrolide_Exporter_MacB"/>
</dbReference>
<reference evidence="9 10" key="1">
    <citation type="journal article" date="2015" name="Genome Announc.">
        <title>Expanding the biotechnology potential of lactobacilli through comparative genomics of 213 strains and associated genera.</title>
        <authorList>
            <person name="Sun Z."/>
            <person name="Harris H.M."/>
            <person name="McCann A."/>
            <person name="Guo C."/>
            <person name="Argimon S."/>
            <person name="Zhang W."/>
            <person name="Yang X."/>
            <person name="Jeffery I.B."/>
            <person name="Cooney J.C."/>
            <person name="Kagawa T.F."/>
            <person name="Liu W."/>
            <person name="Song Y."/>
            <person name="Salvetti E."/>
            <person name="Wrobel A."/>
            <person name="Rasinkangas P."/>
            <person name="Parkhill J."/>
            <person name="Rea M.C."/>
            <person name="O'Sullivan O."/>
            <person name="Ritari J."/>
            <person name="Douillard F.P."/>
            <person name="Paul Ross R."/>
            <person name="Yang R."/>
            <person name="Briner A.E."/>
            <person name="Felis G.E."/>
            <person name="de Vos W.M."/>
            <person name="Barrangou R."/>
            <person name="Klaenhammer T.R."/>
            <person name="Caufield P.W."/>
            <person name="Cui Y."/>
            <person name="Zhang H."/>
            <person name="O'Toole P.W."/>
        </authorList>
    </citation>
    <scope>NUCLEOTIDE SEQUENCE [LARGE SCALE GENOMIC DNA]</scope>
    <source>
        <strain evidence="9 10">DSM 20001</strain>
    </source>
</reference>
<proteinExistence type="predicted"/>
<dbReference type="GO" id="GO:0005886">
    <property type="term" value="C:plasma membrane"/>
    <property type="evidence" value="ECO:0007669"/>
    <property type="project" value="UniProtKB-SubCell"/>
</dbReference>
<gene>
    <name evidence="9" type="ORF">FD22_GL001709</name>
</gene>
<accession>A0A0R1F593</accession>